<dbReference type="EMBL" id="LXQA010030517">
    <property type="protein sequence ID" value="MCH95719.1"/>
    <property type="molecule type" value="Genomic_DNA"/>
</dbReference>
<organism evidence="2 3">
    <name type="scientific">Trifolium medium</name>
    <dbReference type="NCBI Taxonomy" id="97028"/>
    <lineage>
        <taxon>Eukaryota</taxon>
        <taxon>Viridiplantae</taxon>
        <taxon>Streptophyta</taxon>
        <taxon>Embryophyta</taxon>
        <taxon>Tracheophyta</taxon>
        <taxon>Spermatophyta</taxon>
        <taxon>Magnoliopsida</taxon>
        <taxon>eudicotyledons</taxon>
        <taxon>Gunneridae</taxon>
        <taxon>Pentapetalae</taxon>
        <taxon>rosids</taxon>
        <taxon>fabids</taxon>
        <taxon>Fabales</taxon>
        <taxon>Fabaceae</taxon>
        <taxon>Papilionoideae</taxon>
        <taxon>50 kb inversion clade</taxon>
        <taxon>NPAAA clade</taxon>
        <taxon>Hologalegina</taxon>
        <taxon>IRL clade</taxon>
        <taxon>Trifolieae</taxon>
        <taxon>Trifolium</taxon>
    </lineage>
</organism>
<dbReference type="Proteomes" id="UP000265520">
    <property type="component" value="Unassembled WGS sequence"/>
</dbReference>
<feature type="region of interest" description="Disordered" evidence="1">
    <location>
        <begin position="25"/>
        <end position="76"/>
    </location>
</feature>
<sequence length="76" mass="7817">VTAKKADTVTAKKADTVTAKKTDMVAKKADNNGSTNAVNSAPATKKPPATGKGGSKKALNSKDPKQGNLLSFFKKV</sequence>
<evidence type="ECO:0000256" key="1">
    <source>
        <dbReference type="SAM" id="MobiDB-lite"/>
    </source>
</evidence>
<evidence type="ECO:0000313" key="3">
    <source>
        <dbReference type="Proteomes" id="UP000265520"/>
    </source>
</evidence>
<protein>
    <submittedName>
        <fullName evidence="2">DNA polymerase delta subunit</fullName>
    </submittedName>
</protein>
<name>A0A392N941_9FABA</name>
<dbReference type="AlphaFoldDB" id="A0A392N941"/>
<proteinExistence type="predicted"/>
<evidence type="ECO:0000313" key="2">
    <source>
        <dbReference type="EMBL" id="MCH95719.1"/>
    </source>
</evidence>
<feature type="non-terminal residue" evidence="2">
    <location>
        <position position="1"/>
    </location>
</feature>
<keyword evidence="3" id="KW-1185">Reference proteome</keyword>
<comment type="caution">
    <text evidence="2">The sequence shown here is derived from an EMBL/GenBank/DDBJ whole genome shotgun (WGS) entry which is preliminary data.</text>
</comment>
<feature type="compositionally biased region" description="Polar residues" evidence="1">
    <location>
        <begin position="31"/>
        <end position="42"/>
    </location>
</feature>
<reference evidence="2 3" key="1">
    <citation type="journal article" date="2018" name="Front. Plant Sci.">
        <title>Red Clover (Trifolium pratense) and Zigzag Clover (T. medium) - A Picture of Genomic Similarities and Differences.</title>
        <authorList>
            <person name="Dluhosova J."/>
            <person name="Istvanek J."/>
            <person name="Nedelnik J."/>
            <person name="Repkova J."/>
        </authorList>
    </citation>
    <scope>NUCLEOTIDE SEQUENCE [LARGE SCALE GENOMIC DNA]</scope>
    <source>
        <strain evidence="3">cv. 10/8</strain>
        <tissue evidence="2">Leaf</tissue>
    </source>
</reference>
<accession>A0A392N941</accession>